<keyword evidence="1" id="KW-0808">Transferase</keyword>
<dbReference type="Gene3D" id="3.90.550.10">
    <property type="entry name" value="Spore Coat Polysaccharide Biosynthesis Protein SpsA, Chain A"/>
    <property type="match status" value="1"/>
</dbReference>
<evidence type="ECO:0000313" key="1">
    <source>
        <dbReference type="EMBL" id="EIL91048.1"/>
    </source>
</evidence>
<reference evidence="1 2" key="1">
    <citation type="journal article" date="2012" name="J. Bacteriol.">
        <title>Genome sequences for six rhodanobacter strains, isolated from soils and the terrestrial subsurface, with variable denitrification capabilities.</title>
        <authorList>
            <person name="Kostka J.E."/>
            <person name="Green S.J."/>
            <person name="Rishishwar L."/>
            <person name="Prakash O."/>
            <person name="Katz L.S."/>
            <person name="Marino-Ramirez L."/>
            <person name="Jordan I.K."/>
            <person name="Munk C."/>
            <person name="Ivanova N."/>
            <person name="Mikhailova N."/>
            <person name="Watson D.B."/>
            <person name="Brown S.D."/>
            <person name="Palumbo A.V."/>
            <person name="Brooks S.C."/>
        </authorList>
    </citation>
    <scope>NUCLEOTIDE SEQUENCE [LARGE SCALE GENOMIC DNA]</scope>
    <source>
        <strain evidence="1 2">B39</strain>
    </source>
</reference>
<accession>I4VV07</accession>
<name>I4VV07_9GAMM</name>
<dbReference type="GO" id="GO:0016740">
    <property type="term" value="F:transferase activity"/>
    <property type="evidence" value="ECO:0007669"/>
    <property type="project" value="UniProtKB-KW"/>
</dbReference>
<dbReference type="InterPro" id="IPR029044">
    <property type="entry name" value="Nucleotide-diphossugar_trans"/>
</dbReference>
<organism evidence="1 2">
    <name type="scientific">Rhodanobacter spathiphylli B39</name>
    <dbReference type="NCBI Taxonomy" id="1163407"/>
    <lineage>
        <taxon>Bacteria</taxon>
        <taxon>Pseudomonadati</taxon>
        <taxon>Pseudomonadota</taxon>
        <taxon>Gammaproteobacteria</taxon>
        <taxon>Lysobacterales</taxon>
        <taxon>Rhodanobacteraceae</taxon>
        <taxon>Rhodanobacter</taxon>
    </lineage>
</organism>
<dbReference type="Proteomes" id="UP000003226">
    <property type="component" value="Unassembled WGS sequence"/>
</dbReference>
<dbReference type="AlphaFoldDB" id="I4VV07"/>
<comment type="caution">
    <text evidence="1">The sequence shown here is derived from an EMBL/GenBank/DDBJ whole genome shotgun (WGS) entry which is preliminary data.</text>
</comment>
<dbReference type="EMBL" id="AJXT01000046">
    <property type="protein sequence ID" value="EIL91048.1"/>
    <property type="molecule type" value="Genomic_DNA"/>
</dbReference>
<sequence>MIVVEDDILVSPFFLAYMNEGLDRFESDLRVGSIHAYSPPIAGLPDHFFLRGGDCWGWATWTDRWSLYREDTHELVSELVANDQIDAYLSIYGHHSLVHLIKRAWGRNFSWASNWHASLFLAGKLTLHPGRSHVENIGNDGTGTHAADSGIYATKTTESYDGIGAVHVLHDSDCAKAMRDFMDGVACETPYRILRRKLVTLLFKWNAHLIFAKQRGRTGANV</sequence>
<keyword evidence="2" id="KW-1185">Reference proteome</keyword>
<protein>
    <submittedName>
        <fullName evidence="1">Glycosyltransferase</fullName>
    </submittedName>
</protein>
<dbReference type="eggNOG" id="COG1216">
    <property type="taxonomic scope" value="Bacteria"/>
</dbReference>
<evidence type="ECO:0000313" key="2">
    <source>
        <dbReference type="Proteomes" id="UP000003226"/>
    </source>
</evidence>
<dbReference type="STRING" id="1163407.UU7_14430"/>
<gene>
    <name evidence="1" type="ORF">UU7_14430</name>
</gene>
<proteinExistence type="predicted"/>